<sequence>MDSFVFKILTTAVVFRAASGGVIPTFAGPWNVWMERVTTCSEDDKRVFFKISHFNPSKKFENQVWNGFINITDEMDDTWWSKAVLDVRSNNQWKENAFIFFFPKNGCSGARETLTEIFSQYFGKKGTPCRLVKKCVYFENTTVAHVYPRIPILPYGFYRLKITAGITGAKEPVYCIILLSHVIPKIES</sequence>
<feature type="signal peptide" evidence="1">
    <location>
        <begin position="1"/>
        <end position="20"/>
    </location>
</feature>
<accession>A0A9C6X2R8</accession>
<dbReference type="KEGG" id="foc:127750426"/>
<dbReference type="AlphaFoldDB" id="A0A9C6X2R8"/>
<organism evidence="2 3">
    <name type="scientific">Frankliniella occidentalis</name>
    <name type="common">Western flower thrips</name>
    <name type="synonym">Euthrips occidentalis</name>
    <dbReference type="NCBI Taxonomy" id="133901"/>
    <lineage>
        <taxon>Eukaryota</taxon>
        <taxon>Metazoa</taxon>
        <taxon>Ecdysozoa</taxon>
        <taxon>Arthropoda</taxon>
        <taxon>Hexapoda</taxon>
        <taxon>Insecta</taxon>
        <taxon>Pterygota</taxon>
        <taxon>Neoptera</taxon>
        <taxon>Paraneoptera</taxon>
        <taxon>Thysanoptera</taxon>
        <taxon>Terebrantia</taxon>
        <taxon>Thripoidea</taxon>
        <taxon>Thripidae</taxon>
        <taxon>Frankliniella</taxon>
    </lineage>
</organism>
<feature type="chain" id="PRO_5039176491" evidence="1">
    <location>
        <begin position="21"/>
        <end position="188"/>
    </location>
</feature>
<reference evidence="3" key="1">
    <citation type="submission" date="2025-08" db="UniProtKB">
        <authorList>
            <consortium name="RefSeq"/>
        </authorList>
    </citation>
    <scope>IDENTIFICATION</scope>
    <source>
        <tissue evidence="3">Whole organism</tissue>
    </source>
</reference>
<evidence type="ECO:0000313" key="2">
    <source>
        <dbReference type="Proteomes" id="UP000504606"/>
    </source>
</evidence>
<proteinExistence type="predicted"/>
<keyword evidence="2" id="KW-1185">Reference proteome</keyword>
<dbReference type="RefSeq" id="XP_052128087.1">
    <property type="nucleotide sequence ID" value="XM_052272127.1"/>
</dbReference>
<protein>
    <submittedName>
        <fullName evidence="3">Uncharacterized protein LOC127750426</fullName>
    </submittedName>
</protein>
<dbReference type="Proteomes" id="UP000504606">
    <property type="component" value="Unplaced"/>
</dbReference>
<gene>
    <name evidence="3" type="primary">LOC127750426</name>
</gene>
<dbReference type="GeneID" id="127750426"/>
<name>A0A9C6X2R8_FRAOC</name>
<evidence type="ECO:0000313" key="3">
    <source>
        <dbReference type="RefSeq" id="XP_052128087.1"/>
    </source>
</evidence>
<keyword evidence="1" id="KW-0732">Signal</keyword>
<evidence type="ECO:0000256" key="1">
    <source>
        <dbReference type="SAM" id="SignalP"/>
    </source>
</evidence>